<name>A0A0A9BIT2_ARUDO</name>
<reference evidence="1" key="2">
    <citation type="journal article" date="2015" name="Data Brief">
        <title>Shoot transcriptome of the giant reed, Arundo donax.</title>
        <authorList>
            <person name="Barrero R.A."/>
            <person name="Guerrero F.D."/>
            <person name="Moolhuijzen P."/>
            <person name="Goolsby J.A."/>
            <person name="Tidwell J."/>
            <person name="Bellgard S.E."/>
            <person name="Bellgard M.I."/>
        </authorList>
    </citation>
    <scope>NUCLEOTIDE SEQUENCE</scope>
    <source>
        <tissue evidence="1">Shoot tissue taken approximately 20 cm above the soil surface</tissue>
    </source>
</reference>
<reference evidence="1" key="1">
    <citation type="submission" date="2014-09" db="EMBL/GenBank/DDBJ databases">
        <authorList>
            <person name="Magalhaes I.L.F."/>
            <person name="Oliveira U."/>
            <person name="Santos F.R."/>
            <person name="Vidigal T.H.D.A."/>
            <person name="Brescovit A.D."/>
            <person name="Santos A.J."/>
        </authorList>
    </citation>
    <scope>NUCLEOTIDE SEQUENCE</scope>
    <source>
        <tissue evidence="1">Shoot tissue taken approximately 20 cm above the soil surface</tissue>
    </source>
</reference>
<proteinExistence type="predicted"/>
<accession>A0A0A9BIT2</accession>
<sequence length="53" mass="6001">MFVILETQTLLSGFTKGYFRPSFPCTILLQFRDILLSLWWGSGQEQTQGGSNS</sequence>
<organism evidence="1">
    <name type="scientific">Arundo donax</name>
    <name type="common">Giant reed</name>
    <name type="synonym">Donax arundinaceus</name>
    <dbReference type="NCBI Taxonomy" id="35708"/>
    <lineage>
        <taxon>Eukaryota</taxon>
        <taxon>Viridiplantae</taxon>
        <taxon>Streptophyta</taxon>
        <taxon>Embryophyta</taxon>
        <taxon>Tracheophyta</taxon>
        <taxon>Spermatophyta</taxon>
        <taxon>Magnoliopsida</taxon>
        <taxon>Liliopsida</taxon>
        <taxon>Poales</taxon>
        <taxon>Poaceae</taxon>
        <taxon>PACMAD clade</taxon>
        <taxon>Arundinoideae</taxon>
        <taxon>Arundineae</taxon>
        <taxon>Arundo</taxon>
    </lineage>
</organism>
<dbReference type="AlphaFoldDB" id="A0A0A9BIT2"/>
<evidence type="ECO:0000313" key="1">
    <source>
        <dbReference type="EMBL" id="JAD62053.1"/>
    </source>
</evidence>
<dbReference type="EMBL" id="GBRH01235842">
    <property type="protein sequence ID" value="JAD62053.1"/>
    <property type="molecule type" value="Transcribed_RNA"/>
</dbReference>
<protein>
    <submittedName>
        <fullName evidence="1">Uncharacterized protein</fullName>
    </submittedName>
</protein>